<feature type="compositionally biased region" description="Acidic residues" evidence="5">
    <location>
        <begin position="12"/>
        <end position="21"/>
    </location>
</feature>
<dbReference type="PROSITE" id="PS00518">
    <property type="entry name" value="ZF_RING_1"/>
    <property type="match status" value="1"/>
</dbReference>
<keyword evidence="3" id="KW-0862">Zinc</keyword>
<evidence type="ECO:0000256" key="4">
    <source>
        <dbReference type="PROSITE-ProRule" id="PRU00175"/>
    </source>
</evidence>
<dbReference type="Proteomes" id="UP000008068">
    <property type="component" value="Unassembled WGS sequence"/>
</dbReference>
<dbReference type="InterPro" id="IPR017907">
    <property type="entry name" value="Znf_RING_CS"/>
</dbReference>
<dbReference type="InterPro" id="IPR013083">
    <property type="entry name" value="Znf_RING/FYVE/PHD"/>
</dbReference>
<accession>G0NDH1</accession>
<dbReference type="OMA" id="EICDTEY"/>
<dbReference type="Pfam" id="PF14634">
    <property type="entry name" value="zf-RING_5"/>
    <property type="match status" value="1"/>
</dbReference>
<dbReference type="SUPFAM" id="SSF57850">
    <property type="entry name" value="RING/U-box"/>
    <property type="match status" value="1"/>
</dbReference>
<dbReference type="InterPro" id="IPR001841">
    <property type="entry name" value="Znf_RING"/>
</dbReference>
<dbReference type="PANTHER" id="PTHR47156">
    <property type="entry name" value="PROTEIN CBG20824"/>
    <property type="match status" value="1"/>
</dbReference>
<dbReference type="InParanoid" id="G0NDH1"/>
<dbReference type="STRING" id="135651.G0NDH1"/>
<sequence>MKEKKVIVVESSESEESDGEGGDQRSYNDLKCNVCLLKYSATSKNRSPRILANCGHTVCFGCIKNITASQKVVRCPFCKKRTNMPHGTVKKLPKNYAIIGLIEEMNKEKNEIS</sequence>
<dbReference type="eggNOG" id="KOG4185">
    <property type="taxonomic scope" value="Eukaryota"/>
</dbReference>
<dbReference type="OrthoDB" id="5828209at2759"/>
<feature type="region of interest" description="Disordered" evidence="5">
    <location>
        <begin position="1"/>
        <end position="26"/>
    </location>
</feature>
<evidence type="ECO:0000313" key="8">
    <source>
        <dbReference type="Proteomes" id="UP000008068"/>
    </source>
</evidence>
<dbReference type="AlphaFoldDB" id="G0NDH1"/>
<evidence type="ECO:0000256" key="1">
    <source>
        <dbReference type="ARBA" id="ARBA00022723"/>
    </source>
</evidence>
<evidence type="ECO:0000313" key="7">
    <source>
        <dbReference type="EMBL" id="EGT58396.1"/>
    </source>
</evidence>
<reference evidence="8" key="1">
    <citation type="submission" date="2011-07" db="EMBL/GenBank/DDBJ databases">
        <authorList>
            <consortium name="Caenorhabditis brenneri Sequencing and Analysis Consortium"/>
            <person name="Wilson R.K."/>
        </authorList>
    </citation>
    <scope>NUCLEOTIDE SEQUENCE [LARGE SCALE GENOMIC DNA]</scope>
    <source>
        <strain evidence="8">PB2801</strain>
    </source>
</reference>
<name>G0NDH1_CAEBE</name>
<dbReference type="Gene3D" id="3.30.40.10">
    <property type="entry name" value="Zinc/RING finger domain, C3HC4 (zinc finger)"/>
    <property type="match status" value="1"/>
</dbReference>
<dbReference type="HOGENOM" id="CLU_145002_0_0_1"/>
<dbReference type="SMART" id="SM00184">
    <property type="entry name" value="RING"/>
    <property type="match status" value="1"/>
</dbReference>
<evidence type="ECO:0000256" key="5">
    <source>
        <dbReference type="SAM" id="MobiDB-lite"/>
    </source>
</evidence>
<evidence type="ECO:0000256" key="3">
    <source>
        <dbReference type="ARBA" id="ARBA00022833"/>
    </source>
</evidence>
<gene>
    <name evidence="7" type="ORF">CAEBREN_09977</name>
</gene>
<organism evidence="8">
    <name type="scientific">Caenorhabditis brenneri</name>
    <name type="common">Nematode worm</name>
    <dbReference type="NCBI Taxonomy" id="135651"/>
    <lineage>
        <taxon>Eukaryota</taxon>
        <taxon>Metazoa</taxon>
        <taxon>Ecdysozoa</taxon>
        <taxon>Nematoda</taxon>
        <taxon>Chromadorea</taxon>
        <taxon>Rhabditida</taxon>
        <taxon>Rhabditina</taxon>
        <taxon>Rhabditomorpha</taxon>
        <taxon>Rhabditoidea</taxon>
        <taxon>Rhabditidae</taxon>
        <taxon>Peloderinae</taxon>
        <taxon>Caenorhabditis</taxon>
    </lineage>
</organism>
<keyword evidence="8" id="KW-1185">Reference proteome</keyword>
<dbReference type="GO" id="GO:0008270">
    <property type="term" value="F:zinc ion binding"/>
    <property type="evidence" value="ECO:0007669"/>
    <property type="project" value="UniProtKB-KW"/>
</dbReference>
<proteinExistence type="predicted"/>
<evidence type="ECO:0000259" key="6">
    <source>
        <dbReference type="PROSITE" id="PS50089"/>
    </source>
</evidence>
<protein>
    <recommendedName>
        <fullName evidence="6">RING-type domain-containing protein</fullName>
    </recommendedName>
</protein>
<dbReference type="InterPro" id="IPR052667">
    <property type="entry name" value="E3_ubiquitin-ligase_RING"/>
</dbReference>
<dbReference type="PANTHER" id="PTHR47156:SF10">
    <property type="entry name" value="E3 UBIQUITIN-PROTEIN LIGASE TRIM-21-RELATED"/>
    <property type="match status" value="1"/>
</dbReference>
<feature type="domain" description="RING-type" evidence="6">
    <location>
        <begin position="32"/>
        <end position="79"/>
    </location>
</feature>
<dbReference type="EMBL" id="GL379868">
    <property type="protein sequence ID" value="EGT58396.1"/>
    <property type="molecule type" value="Genomic_DNA"/>
</dbReference>
<dbReference type="PROSITE" id="PS50089">
    <property type="entry name" value="ZF_RING_2"/>
    <property type="match status" value="1"/>
</dbReference>
<keyword evidence="1" id="KW-0479">Metal-binding</keyword>
<keyword evidence="2 4" id="KW-0863">Zinc-finger</keyword>
<evidence type="ECO:0000256" key="2">
    <source>
        <dbReference type="ARBA" id="ARBA00022771"/>
    </source>
</evidence>